<comment type="caution">
    <text evidence="2">The sequence shown here is derived from an EMBL/GenBank/DDBJ whole genome shotgun (WGS) entry which is preliminary data.</text>
</comment>
<dbReference type="AlphaFoldDB" id="A0A5H5HJH7"/>
<name>A0A5H5HJH7_SALET</name>
<dbReference type="EMBL" id="AAIJIW010000011">
    <property type="protein sequence ID" value="ECE8692296.1"/>
    <property type="molecule type" value="Genomic_DNA"/>
</dbReference>
<sequence>MCLHLESNLLPRFNVRIPENIALKRSRNVGALVLSTLKSDYVAADLFAGEFFSPQPTYAQHRMLRAVVMSIRVNINHALGVGTS</sequence>
<accession>A0A5H5HJH7</accession>
<reference evidence="2" key="1">
    <citation type="submission" date="2018-07" db="EMBL/GenBank/DDBJ databases">
        <authorList>
            <person name="Ashton P.M."/>
            <person name="Dallman T."/>
            <person name="Nair S."/>
            <person name="De Pinna E."/>
            <person name="Peters T."/>
            <person name="Grant K."/>
        </authorList>
    </citation>
    <scope>NUCLEOTIDE SEQUENCE</scope>
    <source>
        <strain evidence="1">116573</strain>
        <strain evidence="2">211704</strain>
        <strain evidence="3">457329</strain>
    </source>
</reference>
<dbReference type="EMBL" id="AAGVZY010000023">
    <property type="protein sequence ID" value="EBS6004464.1"/>
    <property type="molecule type" value="Genomic_DNA"/>
</dbReference>
<evidence type="ECO:0000313" key="3">
    <source>
        <dbReference type="EMBL" id="ECE8692296.1"/>
    </source>
</evidence>
<dbReference type="EMBL" id="AAGQQU010000073">
    <property type="protein sequence ID" value="EBQ9484749.1"/>
    <property type="molecule type" value="Genomic_DNA"/>
</dbReference>
<proteinExistence type="predicted"/>
<gene>
    <name evidence="1" type="ORF">DL080_21740</name>
    <name evidence="2" type="ORF">DU937_21825</name>
    <name evidence="3" type="ORF">EWE36_13525</name>
</gene>
<evidence type="ECO:0000313" key="1">
    <source>
        <dbReference type="EMBL" id="EBQ9484749.1"/>
    </source>
</evidence>
<organism evidence="2">
    <name type="scientific">Salmonella enterica subsp. enterica serovar Kedougou</name>
    <dbReference type="NCBI Taxonomy" id="358771"/>
    <lineage>
        <taxon>Bacteria</taxon>
        <taxon>Pseudomonadati</taxon>
        <taxon>Pseudomonadota</taxon>
        <taxon>Gammaproteobacteria</taxon>
        <taxon>Enterobacterales</taxon>
        <taxon>Enterobacteriaceae</taxon>
        <taxon>Salmonella</taxon>
    </lineage>
</organism>
<protein>
    <submittedName>
        <fullName evidence="2">Uncharacterized protein</fullName>
    </submittedName>
</protein>
<evidence type="ECO:0000313" key="2">
    <source>
        <dbReference type="EMBL" id="EBS6004464.1"/>
    </source>
</evidence>